<evidence type="ECO:0000256" key="1">
    <source>
        <dbReference type="ARBA" id="ARBA00001947"/>
    </source>
</evidence>
<comment type="similarity">
    <text evidence="3 11">Belongs to the peptidase M50B family.</text>
</comment>
<dbReference type="InterPro" id="IPR004387">
    <property type="entry name" value="Pept_M50_Zn"/>
</dbReference>
<feature type="transmembrane region" description="Helical" evidence="11">
    <location>
        <begin position="89"/>
        <end position="112"/>
    </location>
</feature>
<dbReference type="InterPro" id="IPR008915">
    <property type="entry name" value="Peptidase_M50"/>
</dbReference>
<reference evidence="13 14" key="1">
    <citation type="submission" date="2016-11" db="EMBL/GenBank/DDBJ databases">
        <authorList>
            <person name="Jaros S."/>
            <person name="Januszkiewicz K."/>
            <person name="Wedrychowicz H."/>
        </authorList>
    </citation>
    <scope>NUCLEOTIDE SEQUENCE [LARGE SCALE GENOMIC DNA]</scope>
    <source>
        <strain evidence="13 14">DSM 14501</strain>
    </source>
</reference>
<evidence type="ECO:0000256" key="7">
    <source>
        <dbReference type="ARBA" id="ARBA00022833"/>
    </source>
</evidence>
<dbReference type="GO" id="GO:0004222">
    <property type="term" value="F:metalloendopeptidase activity"/>
    <property type="evidence" value="ECO:0007669"/>
    <property type="project" value="InterPro"/>
</dbReference>
<evidence type="ECO:0000313" key="14">
    <source>
        <dbReference type="Proteomes" id="UP000184082"/>
    </source>
</evidence>
<dbReference type="PANTHER" id="PTHR42837:SF2">
    <property type="entry name" value="MEMBRANE METALLOPROTEASE ARASP2, CHLOROPLASTIC-RELATED"/>
    <property type="match status" value="1"/>
</dbReference>
<evidence type="ECO:0000256" key="3">
    <source>
        <dbReference type="ARBA" id="ARBA00007931"/>
    </source>
</evidence>
<evidence type="ECO:0000256" key="10">
    <source>
        <dbReference type="ARBA" id="ARBA00023136"/>
    </source>
</evidence>
<evidence type="ECO:0000313" key="13">
    <source>
        <dbReference type="EMBL" id="SHJ67651.1"/>
    </source>
</evidence>
<dbReference type="PANTHER" id="PTHR42837">
    <property type="entry name" value="REGULATOR OF SIGMA-E PROTEASE RSEP"/>
    <property type="match status" value="1"/>
</dbReference>
<evidence type="ECO:0000256" key="6">
    <source>
        <dbReference type="ARBA" id="ARBA00022801"/>
    </source>
</evidence>
<dbReference type="PROSITE" id="PS50106">
    <property type="entry name" value="PDZ"/>
    <property type="match status" value="1"/>
</dbReference>
<dbReference type="CDD" id="cd06163">
    <property type="entry name" value="S2P-M50_PDZ_RseP-like"/>
    <property type="match status" value="1"/>
</dbReference>
<evidence type="ECO:0000256" key="2">
    <source>
        <dbReference type="ARBA" id="ARBA00004141"/>
    </source>
</evidence>
<comment type="subcellular location">
    <subcellularLocation>
        <location evidence="2">Membrane</location>
        <topology evidence="2">Multi-pass membrane protein</topology>
    </subcellularLocation>
</comment>
<keyword evidence="5 11" id="KW-0812">Transmembrane</keyword>
<dbReference type="SUPFAM" id="SSF50156">
    <property type="entry name" value="PDZ domain-like"/>
    <property type="match status" value="1"/>
</dbReference>
<feature type="domain" description="PDZ" evidence="12">
    <location>
        <begin position="110"/>
        <end position="163"/>
    </location>
</feature>
<proteinExistence type="inferred from homology"/>
<dbReference type="NCBIfam" id="TIGR00054">
    <property type="entry name" value="RIP metalloprotease RseP"/>
    <property type="match status" value="1"/>
</dbReference>
<dbReference type="Pfam" id="PF17820">
    <property type="entry name" value="PDZ_6"/>
    <property type="match status" value="1"/>
</dbReference>
<name>A0A1M6L8W6_9FIRM</name>
<dbReference type="Gene3D" id="2.30.42.10">
    <property type="match status" value="1"/>
</dbReference>
<accession>A0A1M6L8W6</accession>
<evidence type="ECO:0000256" key="4">
    <source>
        <dbReference type="ARBA" id="ARBA00022670"/>
    </source>
</evidence>
<comment type="cofactor">
    <cofactor evidence="1 11">
        <name>Zn(2+)</name>
        <dbReference type="ChEBI" id="CHEBI:29105"/>
    </cofactor>
</comment>
<evidence type="ECO:0000256" key="9">
    <source>
        <dbReference type="ARBA" id="ARBA00023049"/>
    </source>
</evidence>
<dbReference type="InterPro" id="IPR001478">
    <property type="entry name" value="PDZ"/>
</dbReference>
<dbReference type="Proteomes" id="UP000184082">
    <property type="component" value="Unassembled WGS sequence"/>
</dbReference>
<protein>
    <recommendedName>
        <fullName evidence="11">Zinc metalloprotease</fullName>
        <ecNumber evidence="11">3.4.24.-</ecNumber>
    </recommendedName>
</protein>
<feature type="transmembrane region" description="Helical" evidence="11">
    <location>
        <begin position="307"/>
        <end position="326"/>
    </location>
</feature>
<keyword evidence="8 11" id="KW-1133">Transmembrane helix</keyword>
<keyword evidence="10 11" id="KW-0472">Membrane</keyword>
<dbReference type="Pfam" id="PF02163">
    <property type="entry name" value="Peptidase_M50"/>
    <property type="match status" value="1"/>
</dbReference>
<sequence>MLTLFSFILVFGLLVFFHEFGHFIFAKLNDIKVHEFALGMGPKLLSYKGKETEYSIRILPIGGYVKMEGEDGASEDIRSFSKKSPLQRISVIAAGPIMNIILAILLFMIIGFSIGVPINVINEVTENYPAYKAGIQPGDKIIKINDNKINSWDDIVKNVSQSSTDVLKITLIRDGKKMSLDVKPIFDKKTNKKLIGISPVFSKSIFASFKFSVERVVLITKGIGNFLLNLVKGKASSKEIVGPIGMVHFVGEAARISIFSLMSLAALISINLAILNLLPFPALDGGRLVFIIIELILGKPIDPEKEGFVHFIGFIILLGLMVFVIYKDITRFNLF</sequence>
<keyword evidence="11" id="KW-0479">Metal-binding</keyword>
<dbReference type="GO" id="GO:0016020">
    <property type="term" value="C:membrane"/>
    <property type="evidence" value="ECO:0007669"/>
    <property type="project" value="UniProtKB-SubCell"/>
</dbReference>
<dbReference type="RefSeq" id="WP_072965441.1">
    <property type="nucleotide sequence ID" value="NZ_FRAJ01000003.1"/>
</dbReference>
<gene>
    <name evidence="13" type="ORF">SAMN02745883_00119</name>
</gene>
<keyword evidence="6 11" id="KW-0378">Hydrolase</keyword>
<evidence type="ECO:0000256" key="5">
    <source>
        <dbReference type="ARBA" id="ARBA00022692"/>
    </source>
</evidence>
<dbReference type="EC" id="3.4.24.-" evidence="11"/>
<dbReference type="AlphaFoldDB" id="A0A1M6L8W6"/>
<evidence type="ECO:0000256" key="11">
    <source>
        <dbReference type="RuleBase" id="RU362031"/>
    </source>
</evidence>
<dbReference type="InterPro" id="IPR036034">
    <property type="entry name" value="PDZ_sf"/>
</dbReference>
<dbReference type="InterPro" id="IPR041489">
    <property type="entry name" value="PDZ_6"/>
</dbReference>
<dbReference type="CDD" id="cd23081">
    <property type="entry name" value="cpPDZ_EcRseP-like"/>
    <property type="match status" value="1"/>
</dbReference>
<dbReference type="EMBL" id="FRAJ01000003">
    <property type="protein sequence ID" value="SHJ67651.1"/>
    <property type="molecule type" value="Genomic_DNA"/>
</dbReference>
<dbReference type="SMART" id="SM00228">
    <property type="entry name" value="PDZ"/>
    <property type="match status" value="1"/>
</dbReference>
<keyword evidence="9 11" id="KW-0482">Metalloprotease</keyword>
<dbReference type="STRING" id="1121266.SAMN02745883_00119"/>
<keyword evidence="7 11" id="KW-0862">Zinc</keyword>
<dbReference type="GO" id="GO:0006508">
    <property type="term" value="P:proteolysis"/>
    <property type="evidence" value="ECO:0007669"/>
    <property type="project" value="UniProtKB-KW"/>
</dbReference>
<dbReference type="GO" id="GO:0046872">
    <property type="term" value="F:metal ion binding"/>
    <property type="evidence" value="ECO:0007669"/>
    <property type="project" value="UniProtKB-KW"/>
</dbReference>
<feature type="transmembrane region" description="Helical" evidence="11">
    <location>
        <begin position="256"/>
        <end position="278"/>
    </location>
</feature>
<keyword evidence="14" id="KW-1185">Reference proteome</keyword>
<keyword evidence="4 13" id="KW-0645">Protease</keyword>
<evidence type="ECO:0000256" key="8">
    <source>
        <dbReference type="ARBA" id="ARBA00022989"/>
    </source>
</evidence>
<organism evidence="13 14">
    <name type="scientific">Caminicella sporogenes DSM 14501</name>
    <dbReference type="NCBI Taxonomy" id="1121266"/>
    <lineage>
        <taxon>Bacteria</taxon>
        <taxon>Bacillati</taxon>
        <taxon>Bacillota</taxon>
        <taxon>Clostridia</taxon>
        <taxon>Peptostreptococcales</taxon>
        <taxon>Caminicellaceae</taxon>
        <taxon>Caminicella</taxon>
    </lineage>
</organism>
<evidence type="ECO:0000259" key="12">
    <source>
        <dbReference type="PROSITE" id="PS50106"/>
    </source>
</evidence>